<dbReference type="GO" id="GO:0004789">
    <property type="term" value="F:thiamine-phosphate diphosphorylase activity"/>
    <property type="evidence" value="ECO:0007669"/>
    <property type="project" value="UniProtKB-UniRule"/>
</dbReference>
<comment type="catalytic activity">
    <reaction evidence="6 9 10">
        <text>4-methyl-5-(2-phosphooxyethyl)-thiazole + 4-amino-2-methyl-5-(diphosphooxymethyl)pyrimidine + H(+) = thiamine phosphate + diphosphate</text>
        <dbReference type="Rhea" id="RHEA:22328"/>
        <dbReference type="ChEBI" id="CHEBI:15378"/>
        <dbReference type="ChEBI" id="CHEBI:33019"/>
        <dbReference type="ChEBI" id="CHEBI:37575"/>
        <dbReference type="ChEBI" id="CHEBI:57841"/>
        <dbReference type="ChEBI" id="CHEBI:58296"/>
        <dbReference type="EC" id="2.5.1.3"/>
    </reaction>
</comment>
<dbReference type="HAMAP" id="MF_00097">
    <property type="entry name" value="TMP_synthase"/>
    <property type="match status" value="1"/>
</dbReference>
<protein>
    <recommendedName>
        <fullName evidence="9">Thiamine-phosphate synthase</fullName>
        <shortName evidence="9">TP synthase</shortName>
        <shortName evidence="9">TPS</shortName>
        <ecNumber evidence="9">2.5.1.3</ecNumber>
    </recommendedName>
    <alternativeName>
        <fullName evidence="9">Thiamine-phosphate pyrophosphorylase</fullName>
        <shortName evidence="9">TMP pyrophosphorylase</shortName>
        <shortName evidence="9">TMP-PPase</shortName>
    </alternativeName>
</protein>
<evidence type="ECO:0000256" key="6">
    <source>
        <dbReference type="ARBA" id="ARBA00047334"/>
    </source>
</evidence>
<comment type="caution">
    <text evidence="13">The sequence shown here is derived from an EMBL/GenBank/DDBJ whole genome shotgun (WGS) entry which is preliminary data.</text>
</comment>
<dbReference type="SUPFAM" id="SSF51391">
    <property type="entry name" value="Thiamin phosphate synthase"/>
    <property type="match status" value="1"/>
</dbReference>
<evidence type="ECO:0000313" key="14">
    <source>
        <dbReference type="Proteomes" id="UP000216446"/>
    </source>
</evidence>
<dbReference type="OrthoDB" id="9812206at2"/>
<feature type="binding site" evidence="9">
    <location>
        <begin position="40"/>
        <end position="44"/>
    </location>
    <ligand>
        <name>4-amino-2-methyl-5-(diphosphooxymethyl)pyrimidine</name>
        <dbReference type="ChEBI" id="CHEBI:57841"/>
    </ligand>
</feature>
<feature type="binding site" evidence="9">
    <location>
        <position position="112"/>
    </location>
    <ligand>
        <name>4-amino-2-methyl-5-(diphosphooxymethyl)pyrimidine</name>
        <dbReference type="ChEBI" id="CHEBI:57841"/>
    </ligand>
</feature>
<feature type="binding site" evidence="9">
    <location>
        <begin position="138"/>
        <end position="140"/>
    </location>
    <ligand>
        <name>2-[(2R,5Z)-2-carboxy-4-methylthiazol-5(2H)-ylidene]ethyl phosphate</name>
        <dbReference type="ChEBI" id="CHEBI:62899"/>
    </ligand>
</feature>
<keyword evidence="3 9" id="KW-0479">Metal-binding</keyword>
<comment type="catalytic activity">
    <reaction evidence="7 9 10">
        <text>2-(2-carboxy-4-methylthiazol-5-yl)ethyl phosphate + 4-amino-2-methyl-5-(diphosphooxymethyl)pyrimidine + 2 H(+) = thiamine phosphate + CO2 + diphosphate</text>
        <dbReference type="Rhea" id="RHEA:47848"/>
        <dbReference type="ChEBI" id="CHEBI:15378"/>
        <dbReference type="ChEBI" id="CHEBI:16526"/>
        <dbReference type="ChEBI" id="CHEBI:33019"/>
        <dbReference type="ChEBI" id="CHEBI:37575"/>
        <dbReference type="ChEBI" id="CHEBI:57841"/>
        <dbReference type="ChEBI" id="CHEBI:62890"/>
        <dbReference type="EC" id="2.5.1.3"/>
    </reaction>
</comment>
<dbReference type="GO" id="GO:0000287">
    <property type="term" value="F:magnesium ion binding"/>
    <property type="evidence" value="ECO:0007669"/>
    <property type="project" value="UniProtKB-UniRule"/>
</dbReference>
<dbReference type="InParanoid" id="A0A259TWA4"/>
<dbReference type="FunCoup" id="A0A259TWA4">
    <property type="interactions" value="407"/>
</dbReference>
<gene>
    <name evidence="9" type="primary">thiE</name>
    <name evidence="13" type="ORF">BSZ36_02920</name>
</gene>
<evidence type="ECO:0000256" key="7">
    <source>
        <dbReference type="ARBA" id="ARBA00047851"/>
    </source>
</evidence>
<keyword evidence="4 9" id="KW-0460">Magnesium</keyword>
<dbReference type="Proteomes" id="UP000216446">
    <property type="component" value="Unassembled WGS sequence"/>
</dbReference>
<dbReference type="InterPro" id="IPR013785">
    <property type="entry name" value="Aldolase_TIM"/>
</dbReference>
<evidence type="ECO:0000256" key="11">
    <source>
        <dbReference type="RuleBase" id="RU004253"/>
    </source>
</evidence>
<dbReference type="EC" id="2.5.1.3" evidence="9"/>
<dbReference type="GO" id="GO:0009229">
    <property type="term" value="P:thiamine diphosphate biosynthetic process"/>
    <property type="evidence" value="ECO:0007669"/>
    <property type="project" value="UniProtKB-UniRule"/>
</dbReference>
<evidence type="ECO:0000256" key="2">
    <source>
        <dbReference type="ARBA" id="ARBA00022679"/>
    </source>
</evidence>
<dbReference type="InterPro" id="IPR034291">
    <property type="entry name" value="TMP_synthase"/>
</dbReference>
<evidence type="ECO:0000256" key="5">
    <source>
        <dbReference type="ARBA" id="ARBA00022977"/>
    </source>
</evidence>
<dbReference type="GO" id="GO:0009228">
    <property type="term" value="P:thiamine biosynthetic process"/>
    <property type="evidence" value="ECO:0007669"/>
    <property type="project" value="UniProtKB-KW"/>
</dbReference>
<reference evidence="13 14" key="1">
    <citation type="submission" date="2016-11" db="EMBL/GenBank/DDBJ databases">
        <title>Study of marine rhodopsin-containing bacteria.</title>
        <authorList>
            <person name="Yoshizawa S."/>
            <person name="Kumagai Y."/>
            <person name="Kogure K."/>
        </authorList>
    </citation>
    <scope>NUCLEOTIDE SEQUENCE [LARGE SCALE GENOMIC DNA]</scope>
    <source>
        <strain evidence="13 14">SG-29</strain>
    </source>
</reference>
<feature type="binding site" evidence="9">
    <location>
        <position position="72"/>
    </location>
    <ligand>
        <name>4-amino-2-methyl-5-(diphosphooxymethyl)pyrimidine</name>
        <dbReference type="ChEBI" id="CHEBI:57841"/>
    </ligand>
</feature>
<evidence type="ECO:0000256" key="10">
    <source>
        <dbReference type="RuleBase" id="RU003826"/>
    </source>
</evidence>
<comment type="caution">
    <text evidence="9">Lacks conserved residue(s) required for the propagation of feature annotation.</text>
</comment>
<comment type="function">
    <text evidence="9">Condenses 4-methyl-5-(beta-hydroxyethyl)thiazole monophosphate (THZ-P) and 2-methyl-4-amino-5-hydroxymethyl pyrimidine pyrophosphate (HMP-PP) to form thiamine monophosphate (TMP).</text>
</comment>
<feature type="binding site" evidence="9">
    <location>
        <position position="92"/>
    </location>
    <ligand>
        <name>Mg(2+)</name>
        <dbReference type="ChEBI" id="CHEBI:18420"/>
    </ligand>
</feature>
<dbReference type="PANTHER" id="PTHR20857">
    <property type="entry name" value="THIAMINE-PHOSPHATE PYROPHOSPHORYLASE"/>
    <property type="match status" value="1"/>
</dbReference>
<evidence type="ECO:0000256" key="9">
    <source>
        <dbReference type="HAMAP-Rule" id="MF_00097"/>
    </source>
</evidence>
<keyword evidence="14" id="KW-1185">Reference proteome</keyword>
<comment type="catalytic activity">
    <reaction evidence="8 9 10">
        <text>2-[(2R,5Z)-2-carboxy-4-methylthiazol-5(2H)-ylidene]ethyl phosphate + 4-amino-2-methyl-5-(diphosphooxymethyl)pyrimidine + 2 H(+) = thiamine phosphate + CO2 + diphosphate</text>
        <dbReference type="Rhea" id="RHEA:47844"/>
        <dbReference type="ChEBI" id="CHEBI:15378"/>
        <dbReference type="ChEBI" id="CHEBI:16526"/>
        <dbReference type="ChEBI" id="CHEBI:33019"/>
        <dbReference type="ChEBI" id="CHEBI:37575"/>
        <dbReference type="ChEBI" id="CHEBI:57841"/>
        <dbReference type="ChEBI" id="CHEBI:62899"/>
        <dbReference type="EC" id="2.5.1.3"/>
    </reaction>
</comment>
<feature type="domain" description="Thiamine phosphate synthase/TenI" evidence="12">
    <location>
        <begin position="24"/>
        <end position="192"/>
    </location>
</feature>
<dbReference type="CDD" id="cd00564">
    <property type="entry name" value="TMP_TenI"/>
    <property type="match status" value="1"/>
</dbReference>
<evidence type="ECO:0000256" key="1">
    <source>
        <dbReference type="ARBA" id="ARBA00005165"/>
    </source>
</evidence>
<evidence type="ECO:0000259" key="12">
    <source>
        <dbReference type="Pfam" id="PF02581"/>
    </source>
</evidence>
<dbReference type="InterPro" id="IPR036206">
    <property type="entry name" value="ThiamineP_synth_sf"/>
</dbReference>
<dbReference type="GO" id="GO:0005737">
    <property type="term" value="C:cytoplasm"/>
    <property type="evidence" value="ECO:0007669"/>
    <property type="project" value="TreeGrafter"/>
</dbReference>
<evidence type="ECO:0000256" key="4">
    <source>
        <dbReference type="ARBA" id="ARBA00022842"/>
    </source>
</evidence>
<dbReference type="AlphaFoldDB" id="A0A259TWA4"/>
<dbReference type="RefSeq" id="WP_094545830.1">
    <property type="nucleotide sequence ID" value="NZ_MQWB01000001.1"/>
</dbReference>
<feature type="binding site" evidence="9">
    <location>
        <position position="73"/>
    </location>
    <ligand>
        <name>Mg(2+)</name>
        <dbReference type="ChEBI" id="CHEBI:18420"/>
    </ligand>
</feature>
<comment type="similarity">
    <text evidence="9 10">Belongs to the thiamine-phosphate synthase family.</text>
</comment>
<dbReference type="NCBIfam" id="TIGR00693">
    <property type="entry name" value="thiE"/>
    <property type="match status" value="1"/>
</dbReference>
<name>A0A259TWA4_9BACT</name>
<keyword evidence="5 9" id="KW-0784">Thiamine biosynthesis</keyword>
<dbReference type="PANTHER" id="PTHR20857:SF15">
    <property type="entry name" value="THIAMINE-PHOSPHATE SYNTHASE"/>
    <property type="match status" value="1"/>
</dbReference>
<comment type="pathway">
    <text evidence="1 9 11">Cofactor biosynthesis; thiamine diphosphate biosynthesis; thiamine phosphate from 4-amino-2-methyl-5-diphosphomethylpyrimidine and 4-methyl-5-(2-phosphoethyl)-thiazole: step 1/1.</text>
</comment>
<dbReference type="Pfam" id="PF02581">
    <property type="entry name" value="TMP-TENI"/>
    <property type="match status" value="1"/>
</dbReference>
<feature type="binding site" evidence="9">
    <location>
        <position position="169"/>
    </location>
    <ligand>
        <name>2-[(2R,5Z)-2-carboxy-4-methylthiazol-5(2H)-ylidene]ethyl phosphate</name>
        <dbReference type="ChEBI" id="CHEBI:62899"/>
    </ligand>
</feature>
<feature type="binding site" evidence="9">
    <location>
        <position position="141"/>
    </location>
    <ligand>
        <name>4-amino-2-methyl-5-(diphosphooxymethyl)pyrimidine</name>
        <dbReference type="ChEBI" id="CHEBI:57841"/>
    </ligand>
</feature>
<proteinExistence type="inferred from homology"/>
<evidence type="ECO:0000256" key="8">
    <source>
        <dbReference type="ARBA" id="ARBA00047883"/>
    </source>
</evidence>
<dbReference type="UniPathway" id="UPA00060">
    <property type="reaction ID" value="UER00141"/>
</dbReference>
<sequence length="213" mass="21535">MTAPPVIGRLHVLTDFHFQQRYSHGALARLALAGGAETIQFRQKVGSPRDAWVNVRPVIAACRDAGATSLVDDRLGLALGAGADGVHLGQTDLPLEAARTAFGARGGIIGATATTAAQAQEAEASGADYIGFGPVFPTGSKANPARVKGLDGLAEACAAVSIPVIAIAGITPERVAPCLDAGAMGVAVMTAVSCAPDPQAAAAAFREAIERWG</sequence>
<evidence type="ECO:0000313" key="13">
    <source>
        <dbReference type="EMBL" id="OZC02023.1"/>
    </source>
</evidence>
<dbReference type="Gene3D" id="3.20.20.70">
    <property type="entry name" value="Aldolase class I"/>
    <property type="match status" value="1"/>
</dbReference>
<accession>A0A259TWA4</accession>
<dbReference type="EMBL" id="MQWB01000001">
    <property type="protein sequence ID" value="OZC02023.1"/>
    <property type="molecule type" value="Genomic_DNA"/>
</dbReference>
<organism evidence="13 14">
    <name type="scientific">Rubricoccus marinus</name>
    <dbReference type="NCBI Taxonomy" id="716817"/>
    <lineage>
        <taxon>Bacteria</taxon>
        <taxon>Pseudomonadati</taxon>
        <taxon>Rhodothermota</taxon>
        <taxon>Rhodothermia</taxon>
        <taxon>Rhodothermales</taxon>
        <taxon>Rubricoccaceae</taxon>
        <taxon>Rubricoccus</taxon>
    </lineage>
</organism>
<evidence type="ECO:0000256" key="3">
    <source>
        <dbReference type="ARBA" id="ARBA00022723"/>
    </source>
</evidence>
<keyword evidence="2 9" id="KW-0808">Transferase</keyword>
<comment type="cofactor">
    <cofactor evidence="9">
        <name>Mg(2+)</name>
        <dbReference type="ChEBI" id="CHEBI:18420"/>
    </cofactor>
    <text evidence="9">Binds 1 Mg(2+) ion per subunit.</text>
</comment>
<dbReference type="InterPro" id="IPR022998">
    <property type="entry name" value="ThiamineP_synth_TenI"/>
</dbReference>